<dbReference type="EMBL" id="JAGTXO010000044">
    <property type="protein sequence ID" value="KAG8459154.1"/>
    <property type="molecule type" value="Genomic_DNA"/>
</dbReference>
<gene>
    <name evidence="2" type="ORF">KFE25_002561</name>
</gene>
<comment type="caution">
    <text evidence="2">The sequence shown here is derived from an EMBL/GenBank/DDBJ whole genome shotgun (WGS) entry which is preliminary data.</text>
</comment>
<name>A0A8J5XED0_DIALT</name>
<evidence type="ECO:0000313" key="2">
    <source>
        <dbReference type="EMBL" id="KAG8459154.1"/>
    </source>
</evidence>
<dbReference type="InterPro" id="IPR016024">
    <property type="entry name" value="ARM-type_fold"/>
</dbReference>
<dbReference type="SUPFAM" id="SSF48371">
    <property type="entry name" value="ARM repeat"/>
    <property type="match status" value="1"/>
</dbReference>
<protein>
    <submittedName>
        <fullName evidence="2">Uncharacterized protein</fullName>
    </submittedName>
</protein>
<sequence length="369" mass="38810">MDATRLESGETLLPNLLKRRSHAGEPSRLFLSAHSAPPTTAQSPSAPAACEHDARPLALHEQHAHKAGQELEAAAASAVAGAPLTGGHAYTPLMPPVSAPPAGKRGGSTSLFPELQPSAGAVFFDDLADALRRLQPEQGMPTRRLALHKVARLLGEVPDGADSSRLGAVMASADALFLLVSILRDAYIADCDTSDVWLLHCALALCVNLACHDPDAIVREAGLGPFVLSGLSSANERTRMLCAAGAHNIASSLDGAALVLETHTRKRLEELARADNLGAAHHARAALSDAERLQGGGRVALVLARASLGVLGFAIVLVVLIFLFAFEHRATGAWGLSPLRHTRRALSMKQAPPPRVCLYRARSGLVRPV</sequence>
<keyword evidence="1" id="KW-0812">Transmembrane</keyword>
<feature type="transmembrane region" description="Helical" evidence="1">
    <location>
        <begin position="302"/>
        <end position="326"/>
    </location>
</feature>
<dbReference type="Proteomes" id="UP000751190">
    <property type="component" value="Unassembled WGS sequence"/>
</dbReference>
<keyword evidence="3" id="KW-1185">Reference proteome</keyword>
<keyword evidence="1" id="KW-1133">Transmembrane helix</keyword>
<evidence type="ECO:0000256" key="1">
    <source>
        <dbReference type="SAM" id="Phobius"/>
    </source>
</evidence>
<proteinExistence type="predicted"/>
<organism evidence="2 3">
    <name type="scientific">Diacronema lutheri</name>
    <name type="common">Unicellular marine alga</name>
    <name type="synonym">Monochrysis lutheri</name>
    <dbReference type="NCBI Taxonomy" id="2081491"/>
    <lineage>
        <taxon>Eukaryota</taxon>
        <taxon>Haptista</taxon>
        <taxon>Haptophyta</taxon>
        <taxon>Pavlovophyceae</taxon>
        <taxon>Pavlovales</taxon>
        <taxon>Pavlovaceae</taxon>
        <taxon>Diacronema</taxon>
    </lineage>
</organism>
<accession>A0A8J5XED0</accession>
<dbReference type="AlphaFoldDB" id="A0A8J5XED0"/>
<reference evidence="2" key="1">
    <citation type="submission" date="2021-05" db="EMBL/GenBank/DDBJ databases">
        <title>The genome of the haptophyte Pavlova lutheri (Diacronema luteri, Pavlovales) - a model for lipid biosynthesis in eukaryotic algae.</title>
        <authorList>
            <person name="Hulatt C.J."/>
            <person name="Posewitz M.C."/>
        </authorList>
    </citation>
    <scope>NUCLEOTIDE SEQUENCE</scope>
    <source>
        <strain evidence="2">NIVA-4/92</strain>
    </source>
</reference>
<evidence type="ECO:0000313" key="3">
    <source>
        <dbReference type="Proteomes" id="UP000751190"/>
    </source>
</evidence>
<keyword evidence="1" id="KW-0472">Membrane</keyword>